<accession>A0A5C3M206</accession>
<dbReference type="SUPFAM" id="SSF56112">
    <property type="entry name" value="Protein kinase-like (PK-like)"/>
    <property type="match status" value="1"/>
</dbReference>
<dbReference type="OrthoDB" id="1668230at2759"/>
<dbReference type="Gene3D" id="1.10.510.10">
    <property type="entry name" value="Transferase(Phosphotransferase) domain 1"/>
    <property type="match status" value="1"/>
</dbReference>
<reference evidence="1 2" key="1">
    <citation type="journal article" date="2019" name="Nat. Ecol. Evol.">
        <title>Megaphylogeny resolves global patterns of mushroom evolution.</title>
        <authorList>
            <person name="Varga T."/>
            <person name="Krizsan K."/>
            <person name="Foldi C."/>
            <person name="Dima B."/>
            <person name="Sanchez-Garcia M."/>
            <person name="Sanchez-Ramirez S."/>
            <person name="Szollosi G.J."/>
            <person name="Szarkandi J.G."/>
            <person name="Papp V."/>
            <person name="Albert L."/>
            <person name="Andreopoulos W."/>
            <person name="Angelini C."/>
            <person name="Antonin V."/>
            <person name="Barry K.W."/>
            <person name="Bougher N.L."/>
            <person name="Buchanan P."/>
            <person name="Buyck B."/>
            <person name="Bense V."/>
            <person name="Catcheside P."/>
            <person name="Chovatia M."/>
            <person name="Cooper J."/>
            <person name="Damon W."/>
            <person name="Desjardin D."/>
            <person name="Finy P."/>
            <person name="Geml J."/>
            <person name="Haridas S."/>
            <person name="Hughes K."/>
            <person name="Justo A."/>
            <person name="Karasinski D."/>
            <person name="Kautmanova I."/>
            <person name="Kiss B."/>
            <person name="Kocsube S."/>
            <person name="Kotiranta H."/>
            <person name="LaButti K.M."/>
            <person name="Lechner B.E."/>
            <person name="Liimatainen K."/>
            <person name="Lipzen A."/>
            <person name="Lukacs Z."/>
            <person name="Mihaltcheva S."/>
            <person name="Morgado L.N."/>
            <person name="Niskanen T."/>
            <person name="Noordeloos M.E."/>
            <person name="Ohm R.A."/>
            <person name="Ortiz-Santana B."/>
            <person name="Ovrebo C."/>
            <person name="Racz N."/>
            <person name="Riley R."/>
            <person name="Savchenko A."/>
            <person name="Shiryaev A."/>
            <person name="Soop K."/>
            <person name="Spirin V."/>
            <person name="Szebenyi C."/>
            <person name="Tomsovsky M."/>
            <person name="Tulloss R.E."/>
            <person name="Uehling J."/>
            <person name="Grigoriev I.V."/>
            <person name="Vagvolgyi C."/>
            <person name="Papp T."/>
            <person name="Martin F.M."/>
            <person name="Miettinen O."/>
            <person name="Hibbett D.S."/>
            <person name="Nagy L.G."/>
        </authorList>
    </citation>
    <scope>NUCLEOTIDE SEQUENCE [LARGE SCALE GENOMIC DNA]</scope>
    <source>
        <strain evidence="1 2">CBS 166.37</strain>
    </source>
</reference>
<dbReference type="InterPro" id="IPR011009">
    <property type="entry name" value="Kinase-like_dom_sf"/>
</dbReference>
<protein>
    <recommendedName>
        <fullName evidence="3">Protein kinase domain-containing protein</fullName>
    </recommendedName>
</protein>
<proteinExistence type="predicted"/>
<dbReference type="EMBL" id="ML213600">
    <property type="protein sequence ID" value="TFK39260.1"/>
    <property type="molecule type" value="Genomic_DNA"/>
</dbReference>
<evidence type="ECO:0000313" key="1">
    <source>
        <dbReference type="EMBL" id="TFK39260.1"/>
    </source>
</evidence>
<dbReference type="AlphaFoldDB" id="A0A5C3M206"/>
<name>A0A5C3M206_9AGAR</name>
<evidence type="ECO:0000313" key="2">
    <source>
        <dbReference type="Proteomes" id="UP000308652"/>
    </source>
</evidence>
<gene>
    <name evidence="1" type="ORF">BDQ12DRAFT_665590</name>
</gene>
<keyword evidence="2" id="KW-1185">Reference proteome</keyword>
<sequence>MILDDSITPVAFKKSTIQFSKRLSDLPAVVTSNFLVDRSGDPTPFMMNFSPFTADWLDSLSSTTHPLPPSFTTPSSDITRTVPLPRPAPLERSAQTNVSASTQRHWRGTFLAMLCSITILSFFSVAQRWQYSNYQRTFDAGGWHYHPPNHTTSRQRVSMTGNVLTYLSEYPDISIKTRVLWVLQVGDAIKTLHSSGIVHGDIHLVPITYISLDLLDSLVQGNILLEDAGRLAILINTGIYTAAQTFLPRMKLTECNLY</sequence>
<organism evidence="1 2">
    <name type="scientific">Crucibulum laeve</name>
    <dbReference type="NCBI Taxonomy" id="68775"/>
    <lineage>
        <taxon>Eukaryota</taxon>
        <taxon>Fungi</taxon>
        <taxon>Dikarya</taxon>
        <taxon>Basidiomycota</taxon>
        <taxon>Agaricomycotina</taxon>
        <taxon>Agaricomycetes</taxon>
        <taxon>Agaricomycetidae</taxon>
        <taxon>Agaricales</taxon>
        <taxon>Agaricineae</taxon>
        <taxon>Nidulariaceae</taxon>
        <taxon>Crucibulum</taxon>
    </lineage>
</organism>
<dbReference type="Proteomes" id="UP000308652">
    <property type="component" value="Unassembled WGS sequence"/>
</dbReference>
<evidence type="ECO:0008006" key="3">
    <source>
        <dbReference type="Google" id="ProtNLM"/>
    </source>
</evidence>